<dbReference type="GeneID" id="113515847"/>
<evidence type="ECO:0000313" key="1">
    <source>
        <dbReference type="Proteomes" id="UP001652740"/>
    </source>
</evidence>
<dbReference type="InParanoid" id="A0A6J1WU86"/>
<dbReference type="InterPro" id="IPR002347">
    <property type="entry name" value="SDR_fam"/>
</dbReference>
<dbReference type="Pfam" id="PF13561">
    <property type="entry name" value="adh_short_C2"/>
    <property type="match status" value="1"/>
</dbReference>
<dbReference type="Proteomes" id="UP001652740">
    <property type="component" value="Unplaced"/>
</dbReference>
<accession>A0A6J1WU86</accession>
<dbReference type="SUPFAM" id="SSF51735">
    <property type="entry name" value="NAD(P)-binding Rossmann-fold domains"/>
    <property type="match status" value="1"/>
</dbReference>
<organism evidence="1 2">
    <name type="scientific">Galleria mellonella</name>
    <name type="common">Greater wax moth</name>
    <dbReference type="NCBI Taxonomy" id="7137"/>
    <lineage>
        <taxon>Eukaryota</taxon>
        <taxon>Metazoa</taxon>
        <taxon>Ecdysozoa</taxon>
        <taxon>Arthropoda</taxon>
        <taxon>Hexapoda</taxon>
        <taxon>Insecta</taxon>
        <taxon>Pterygota</taxon>
        <taxon>Neoptera</taxon>
        <taxon>Endopterygota</taxon>
        <taxon>Lepidoptera</taxon>
        <taxon>Glossata</taxon>
        <taxon>Ditrysia</taxon>
        <taxon>Pyraloidea</taxon>
        <taxon>Pyralidae</taxon>
        <taxon>Galleriinae</taxon>
        <taxon>Galleria</taxon>
    </lineage>
</organism>
<proteinExistence type="predicted"/>
<evidence type="ECO:0000313" key="2">
    <source>
        <dbReference type="RefSeq" id="XP_026755935.2"/>
    </source>
</evidence>
<dbReference type="PRINTS" id="PR00081">
    <property type="entry name" value="GDHRDH"/>
</dbReference>
<dbReference type="RefSeq" id="XP_026755935.2">
    <property type="nucleotide sequence ID" value="XM_026900134.3"/>
</dbReference>
<sequence length="252" mass="27397">MDFTGKVVIVTGSSSGIGAATAKLFAEHGALLTIVGRDEARLLSVANACEASRGNRPLCLLLDLTLDSSCDELVKKTADMYKRIDILVNCVGKAAVTSLFDTTMEIFDELVALNLRVPYKLTQLCLPYLKRSKGNVVNIFGAPLRTRPGFLPFAMIRDALERFTKSGALELATEGVRMNAVRPGITRTNFLENLNVDRESMDRAYATISSMVPNQVIIEPDEIARMILFTASDICPNLNAANLIVDAASSSY</sequence>
<dbReference type="AlphaFoldDB" id="A0A6J1WU86"/>
<dbReference type="InterPro" id="IPR036291">
    <property type="entry name" value="NAD(P)-bd_dom_sf"/>
</dbReference>
<dbReference type="Gene3D" id="3.40.50.720">
    <property type="entry name" value="NAD(P)-binding Rossmann-like Domain"/>
    <property type="match status" value="1"/>
</dbReference>
<protein>
    <submittedName>
        <fullName evidence="2">3-oxoacyl-[acyl-carrier-protein] reductase FabG-like</fullName>
    </submittedName>
</protein>
<dbReference type="PANTHER" id="PTHR43975:SF2">
    <property type="entry name" value="EG:BACR7A4.14 PROTEIN-RELATED"/>
    <property type="match status" value="1"/>
</dbReference>
<dbReference type="KEGG" id="gmw:113515847"/>
<dbReference type="PANTHER" id="PTHR43975">
    <property type="entry name" value="ZGC:101858"/>
    <property type="match status" value="1"/>
</dbReference>
<reference evidence="2" key="1">
    <citation type="submission" date="2025-08" db="UniProtKB">
        <authorList>
            <consortium name="RefSeq"/>
        </authorList>
    </citation>
    <scope>IDENTIFICATION</scope>
    <source>
        <tissue evidence="2">Whole larvae</tissue>
    </source>
</reference>
<name>A0A6J1WU86_GALME</name>
<gene>
    <name evidence="2" type="primary">LOC113515847</name>
</gene>
<keyword evidence="1" id="KW-1185">Reference proteome</keyword>